<name>A0A2G1W5F9_9BACT</name>
<reference evidence="2 3" key="1">
    <citation type="submission" date="2017-06" db="EMBL/GenBank/DDBJ databases">
        <title>Description of Rhodopirellula bahusiensis sp. nov.</title>
        <authorList>
            <person name="Kizina J."/>
            <person name="Harder J."/>
        </authorList>
    </citation>
    <scope>NUCLEOTIDE SEQUENCE [LARGE SCALE GENOMIC DNA]</scope>
    <source>
        <strain evidence="2 3">SWK21</strain>
    </source>
</reference>
<dbReference type="RefSeq" id="WP_099261907.1">
    <property type="nucleotide sequence ID" value="NZ_NIZW01000013.1"/>
</dbReference>
<dbReference type="EMBL" id="NIZW01000013">
    <property type="protein sequence ID" value="PHQ34060.1"/>
    <property type="molecule type" value="Genomic_DNA"/>
</dbReference>
<feature type="signal peptide" evidence="1">
    <location>
        <begin position="1"/>
        <end position="28"/>
    </location>
</feature>
<keyword evidence="1" id="KW-0732">Signal</keyword>
<evidence type="ECO:0000256" key="1">
    <source>
        <dbReference type="SAM" id="SignalP"/>
    </source>
</evidence>
<dbReference type="OrthoDB" id="6382233at2"/>
<gene>
    <name evidence="2" type="ORF">CEE69_17345</name>
</gene>
<proteinExistence type="predicted"/>
<keyword evidence="3" id="KW-1185">Reference proteome</keyword>
<sequence>MPYWGPSARTLFALVSLCLCLHASSLPAQGWGYDKHRIAISADGNNQPDLNYEGTYNTADPDDWGATPATLAILAKMNLQPKLVHFSYNNFMPSPAHTTARNFMQEGTQGAIARWGFDADVFFDVGVRKEDAIEHLKDELAKSVESDPLYFVNMGPSEFIYQAVQRVVNEGNADSLNHVRVLSHSNYNDHHLRHPSHHTIEQVIELSGNRIQFKRIKDQNYPKDNPKVGWHTGQDWQPWAWLENHRDPNVAWIWESMKMHQHNKADISDAGMIYFLITGDANGSPAKFQAFLGGGIPVDAQQLDNRSSQMNKTLERQKELQINYNNAVQSGNLLAIEAEDFPLNGDWALIESADASGGAYLQFKGKNHYAAAQDAHTITKQINVPQAGTYVVKSYMRQPSDAEGDKSNDIWIGFPDAIQKGNGQTITGFHKYFGRSKGRFGMNGQIEAHHKHSWLNVEFPKPGTYTMQVSGRSELLQFDQFVLYRELSADDVLELLEVGQ</sequence>
<feature type="chain" id="PRO_5013565306" evidence="1">
    <location>
        <begin position="29"/>
        <end position="500"/>
    </location>
</feature>
<dbReference type="Gene3D" id="2.60.120.260">
    <property type="entry name" value="Galactose-binding domain-like"/>
    <property type="match status" value="1"/>
</dbReference>
<dbReference type="Proteomes" id="UP000225740">
    <property type="component" value="Unassembled WGS sequence"/>
</dbReference>
<dbReference type="GeneID" id="90609811"/>
<dbReference type="AlphaFoldDB" id="A0A2G1W5F9"/>
<comment type="caution">
    <text evidence="2">The sequence shown here is derived from an EMBL/GenBank/DDBJ whole genome shotgun (WGS) entry which is preliminary data.</text>
</comment>
<protein>
    <submittedName>
        <fullName evidence="2">Uncharacterized protein</fullName>
    </submittedName>
</protein>
<evidence type="ECO:0000313" key="3">
    <source>
        <dbReference type="Proteomes" id="UP000225740"/>
    </source>
</evidence>
<organism evidence="2 3">
    <name type="scientific">Rhodopirellula bahusiensis</name>
    <dbReference type="NCBI Taxonomy" id="2014065"/>
    <lineage>
        <taxon>Bacteria</taxon>
        <taxon>Pseudomonadati</taxon>
        <taxon>Planctomycetota</taxon>
        <taxon>Planctomycetia</taxon>
        <taxon>Pirellulales</taxon>
        <taxon>Pirellulaceae</taxon>
        <taxon>Rhodopirellula</taxon>
    </lineage>
</organism>
<evidence type="ECO:0000313" key="2">
    <source>
        <dbReference type="EMBL" id="PHQ34060.1"/>
    </source>
</evidence>
<accession>A0A2G1W5F9</accession>